<dbReference type="PANTHER" id="PTHR42756:SF1">
    <property type="entry name" value="TRANSCRIPTIONAL REPRESSOR OF EMRAB OPERON"/>
    <property type="match status" value="1"/>
</dbReference>
<dbReference type="PROSITE" id="PS50995">
    <property type="entry name" value="HTH_MARR_2"/>
    <property type="match status" value="1"/>
</dbReference>
<reference evidence="5" key="1">
    <citation type="journal article" date="2015" name="Proc. Natl. Acad. Sci. U.S.A.">
        <title>Networks of energetic and metabolic interactions define dynamics in microbial communities.</title>
        <authorList>
            <person name="Embree M."/>
            <person name="Liu J.K."/>
            <person name="Al-Bassam M.M."/>
            <person name="Zengler K."/>
        </authorList>
    </citation>
    <scope>NUCLEOTIDE SEQUENCE</scope>
</reference>
<dbReference type="EMBL" id="LNQE01001918">
    <property type="protein sequence ID" value="KUG02484.1"/>
    <property type="molecule type" value="Genomic_DNA"/>
</dbReference>
<evidence type="ECO:0000256" key="2">
    <source>
        <dbReference type="ARBA" id="ARBA00023125"/>
    </source>
</evidence>
<dbReference type="InterPro" id="IPR036388">
    <property type="entry name" value="WH-like_DNA-bd_sf"/>
</dbReference>
<organism evidence="5">
    <name type="scientific">hydrocarbon metagenome</name>
    <dbReference type="NCBI Taxonomy" id="938273"/>
    <lineage>
        <taxon>unclassified sequences</taxon>
        <taxon>metagenomes</taxon>
        <taxon>ecological metagenomes</taxon>
    </lineage>
</organism>
<dbReference type="InterPro" id="IPR036390">
    <property type="entry name" value="WH_DNA-bd_sf"/>
</dbReference>
<keyword evidence="1" id="KW-0805">Transcription regulation</keyword>
<dbReference type="Pfam" id="PF12802">
    <property type="entry name" value="MarR_2"/>
    <property type="match status" value="1"/>
</dbReference>
<comment type="caution">
    <text evidence="5">The sequence shown here is derived from an EMBL/GenBank/DDBJ whole genome shotgun (WGS) entry which is preliminary data.</text>
</comment>
<dbReference type="PANTHER" id="PTHR42756">
    <property type="entry name" value="TRANSCRIPTIONAL REGULATOR, MARR"/>
    <property type="match status" value="1"/>
</dbReference>
<dbReference type="SMART" id="SM00347">
    <property type="entry name" value="HTH_MARR"/>
    <property type="match status" value="1"/>
</dbReference>
<proteinExistence type="predicted"/>
<dbReference type="AlphaFoldDB" id="A0A0W8E1H9"/>
<accession>A0A0W8E1H9</accession>
<dbReference type="Gene3D" id="1.10.10.10">
    <property type="entry name" value="Winged helix-like DNA-binding domain superfamily/Winged helix DNA-binding domain"/>
    <property type="match status" value="1"/>
</dbReference>
<feature type="domain" description="HTH marR-type" evidence="4">
    <location>
        <begin position="8"/>
        <end position="147"/>
    </location>
</feature>
<dbReference type="GO" id="GO:0003677">
    <property type="term" value="F:DNA binding"/>
    <property type="evidence" value="ECO:0007669"/>
    <property type="project" value="UniProtKB-KW"/>
</dbReference>
<evidence type="ECO:0000256" key="3">
    <source>
        <dbReference type="ARBA" id="ARBA00023163"/>
    </source>
</evidence>
<gene>
    <name evidence="5" type="ORF">ASZ90_020116</name>
</gene>
<keyword evidence="2" id="KW-0238">DNA-binding</keyword>
<protein>
    <submittedName>
        <fullName evidence="5">Transcriptional regulator, marr family</fullName>
    </submittedName>
</protein>
<dbReference type="GO" id="GO:0003700">
    <property type="term" value="F:DNA-binding transcription factor activity"/>
    <property type="evidence" value="ECO:0007669"/>
    <property type="project" value="InterPro"/>
</dbReference>
<dbReference type="InterPro" id="IPR000835">
    <property type="entry name" value="HTH_MarR-typ"/>
</dbReference>
<dbReference type="SUPFAM" id="SSF46785">
    <property type="entry name" value="Winged helix' DNA-binding domain"/>
    <property type="match status" value="1"/>
</dbReference>
<sequence>MLAKMGDEYRLQDRLRLLGRKLALADKYDAACCGMTAGQCRALQEIGRNRDINTNQLADNLNVDKSTVSRTIDHLVKQNLVDRKPDQRDRRYTSLDLSQEGQVMLQSLELQIVKYYQEVFRTIPENKRTQVIESLDLLLNALKEVEQGTGSGSVCC</sequence>
<evidence type="ECO:0000259" key="4">
    <source>
        <dbReference type="PROSITE" id="PS50995"/>
    </source>
</evidence>
<evidence type="ECO:0000313" key="5">
    <source>
        <dbReference type="EMBL" id="KUG02484.1"/>
    </source>
</evidence>
<dbReference type="PRINTS" id="PR00598">
    <property type="entry name" value="HTHMARR"/>
</dbReference>
<evidence type="ECO:0000256" key="1">
    <source>
        <dbReference type="ARBA" id="ARBA00023015"/>
    </source>
</evidence>
<name>A0A0W8E1H9_9ZZZZ</name>
<keyword evidence="3" id="KW-0804">Transcription</keyword>